<dbReference type="Pfam" id="PF19420">
    <property type="entry name" value="DDAH_eukar"/>
    <property type="match status" value="1"/>
</dbReference>
<evidence type="ECO:0000313" key="4">
    <source>
        <dbReference type="EMBL" id="AIF07151.1"/>
    </source>
</evidence>
<name>A0A075GT93_9EURY</name>
<dbReference type="SUPFAM" id="SSF55909">
    <property type="entry name" value="Pentein"/>
    <property type="match status" value="1"/>
</dbReference>
<keyword evidence="2 4" id="KW-0378">Hydrolase</keyword>
<dbReference type="EMBL" id="KF900792">
    <property type="protein sequence ID" value="AIF07151.1"/>
    <property type="molecule type" value="Genomic_DNA"/>
</dbReference>
<dbReference type="PANTHER" id="PTHR12737">
    <property type="entry name" value="DIMETHYLARGININE DIMETHYLAMINOHYDROLASE"/>
    <property type="match status" value="1"/>
</dbReference>
<evidence type="ECO:0000256" key="2">
    <source>
        <dbReference type="ARBA" id="ARBA00022801"/>
    </source>
</evidence>
<protein>
    <submittedName>
        <fullName evidence="4">NG,NG-dimethylarginine dimethylaminohydrolase</fullName>
        <ecNumber evidence="4">3.5.3.18</ecNumber>
    </submittedName>
</protein>
<evidence type="ECO:0000256" key="3">
    <source>
        <dbReference type="PIRSR" id="PIRSR633199-1"/>
    </source>
</evidence>
<reference evidence="4" key="1">
    <citation type="journal article" date="2014" name="Genome Biol. Evol.">
        <title>Pangenome evidence for extensive interdomain horizontal transfer affecting lineage core and shell genes in uncultured planktonic thaumarchaeota and euryarchaeota.</title>
        <authorList>
            <person name="Deschamps P."/>
            <person name="Zivanovic Y."/>
            <person name="Moreira D."/>
            <person name="Rodriguez-Valera F."/>
            <person name="Lopez-Garcia P."/>
        </authorList>
    </citation>
    <scope>NUCLEOTIDE SEQUENCE</scope>
</reference>
<sequence length="258" mass="27632">MARSPSMTRAIVRGVPDSYEQATARYFGSGPTDVAEARRQHAAYVAALRDFGVTVTELAADEAFPDCIFVEDHAVVHDGRVLLTHSGLASRRGEQPPVAAALGVALELVEMEPPAVLDGGDVLQVGDCYLVGISNRTTRAGAQALRDFVAPLPVHEVAIPDDQLHLKSICTSPGEGLLLAPEHALRDGELERCAEVLRVPAAETYACNVIAFGEELLLPDGYPATHALLVERGFRLHPLEMSQIRAADGSPTCLSIFY</sequence>
<accession>A0A075GT93</accession>
<dbReference type="GO" id="GO:0016403">
    <property type="term" value="F:dimethylargininase activity"/>
    <property type="evidence" value="ECO:0007669"/>
    <property type="project" value="UniProtKB-EC"/>
</dbReference>
<dbReference type="InterPro" id="IPR033199">
    <property type="entry name" value="DDAH-like"/>
</dbReference>
<organism evidence="4">
    <name type="scientific">uncultured marine group II/III euryarchaeote KM3_200_A03</name>
    <dbReference type="NCBI Taxonomy" id="1457974"/>
    <lineage>
        <taxon>Archaea</taxon>
        <taxon>Methanobacteriati</taxon>
        <taxon>Methanobacteriota</taxon>
        <taxon>environmental samples</taxon>
    </lineage>
</organism>
<feature type="active site" description="Nucleophile" evidence="3">
    <location>
        <position position="253"/>
    </location>
</feature>
<dbReference type="PANTHER" id="PTHR12737:SF9">
    <property type="entry name" value="DIMETHYLARGININASE"/>
    <property type="match status" value="1"/>
</dbReference>
<dbReference type="GO" id="GO:0045429">
    <property type="term" value="P:positive regulation of nitric oxide biosynthetic process"/>
    <property type="evidence" value="ECO:0007669"/>
    <property type="project" value="TreeGrafter"/>
</dbReference>
<dbReference type="Gene3D" id="3.75.10.10">
    <property type="entry name" value="L-arginine/glycine Amidinotransferase, Chain A"/>
    <property type="match status" value="1"/>
</dbReference>
<dbReference type="EC" id="3.5.3.18" evidence="4"/>
<dbReference type="AlphaFoldDB" id="A0A075GT93"/>
<dbReference type="GO" id="GO:0000052">
    <property type="term" value="P:citrulline metabolic process"/>
    <property type="evidence" value="ECO:0007669"/>
    <property type="project" value="TreeGrafter"/>
</dbReference>
<comment type="similarity">
    <text evidence="1">Belongs to the DDAH family.</text>
</comment>
<proteinExistence type="inferred from homology"/>
<evidence type="ECO:0000256" key="1">
    <source>
        <dbReference type="ARBA" id="ARBA00008532"/>
    </source>
</evidence>
<dbReference type="GO" id="GO:0016597">
    <property type="term" value="F:amino acid binding"/>
    <property type="evidence" value="ECO:0007669"/>
    <property type="project" value="TreeGrafter"/>
</dbReference>
<feature type="active site" description="Proton donor" evidence="3">
    <location>
        <position position="165"/>
    </location>
</feature>
<dbReference type="GO" id="GO:0006525">
    <property type="term" value="P:arginine metabolic process"/>
    <property type="evidence" value="ECO:0007669"/>
    <property type="project" value="TreeGrafter"/>
</dbReference>